<reference evidence="10 11" key="1">
    <citation type="submission" date="2024-06" db="EMBL/GenBank/DDBJ databases">
        <title>Genomic Encyclopedia of Type Strains, Phase IV (KMG-IV): sequencing the most valuable type-strain genomes for metagenomic binning, comparative biology and taxonomic classification.</title>
        <authorList>
            <person name="Goeker M."/>
        </authorList>
    </citation>
    <scope>NUCLEOTIDE SEQUENCE [LARGE SCALE GENOMIC DNA]</scope>
    <source>
        <strain evidence="10 11">DSM 28102</strain>
    </source>
</reference>
<evidence type="ECO:0000259" key="7">
    <source>
        <dbReference type="PROSITE" id="PS50839"/>
    </source>
</evidence>
<dbReference type="InterPro" id="IPR006189">
    <property type="entry name" value="CHASE_dom"/>
</dbReference>
<evidence type="ECO:0000313" key="11">
    <source>
        <dbReference type="Proteomes" id="UP001549164"/>
    </source>
</evidence>
<evidence type="ECO:0000259" key="6">
    <source>
        <dbReference type="PROSITE" id="PS50113"/>
    </source>
</evidence>
<dbReference type="Proteomes" id="UP001549164">
    <property type="component" value="Unassembled WGS sequence"/>
</dbReference>
<evidence type="ECO:0000256" key="5">
    <source>
        <dbReference type="SAM" id="Phobius"/>
    </source>
</evidence>
<dbReference type="InterPro" id="IPR035965">
    <property type="entry name" value="PAS-like_dom_sf"/>
</dbReference>
<dbReference type="Pfam" id="PF00563">
    <property type="entry name" value="EAL"/>
    <property type="match status" value="1"/>
</dbReference>
<dbReference type="Gene3D" id="3.20.20.450">
    <property type="entry name" value="EAL domain"/>
    <property type="match status" value="1"/>
</dbReference>
<dbReference type="InterPro" id="IPR000160">
    <property type="entry name" value="GGDEF_dom"/>
</dbReference>
<protein>
    <submittedName>
        <fullName evidence="10">Diguanylate cyclase (GGDEF)-like protein</fullName>
    </submittedName>
</protein>
<dbReference type="CDD" id="cd00130">
    <property type="entry name" value="PAS"/>
    <property type="match status" value="1"/>
</dbReference>
<evidence type="ECO:0000259" key="8">
    <source>
        <dbReference type="PROSITE" id="PS50883"/>
    </source>
</evidence>
<dbReference type="PROSITE" id="PS50887">
    <property type="entry name" value="GGDEF"/>
    <property type="match status" value="1"/>
</dbReference>
<proteinExistence type="predicted"/>
<dbReference type="PANTHER" id="PTHR44757">
    <property type="entry name" value="DIGUANYLATE CYCLASE DGCP"/>
    <property type="match status" value="1"/>
</dbReference>
<comment type="subcellular location">
    <subcellularLocation>
        <location evidence="1">Membrane</location>
    </subcellularLocation>
</comment>
<dbReference type="Gene3D" id="2.10.70.100">
    <property type="match status" value="1"/>
</dbReference>
<accession>A0ABV2I8U1</accession>
<feature type="domain" description="EAL" evidence="8">
    <location>
        <begin position="626"/>
        <end position="877"/>
    </location>
</feature>
<dbReference type="SUPFAM" id="SSF55073">
    <property type="entry name" value="Nucleotide cyclase"/>
    <property type="match status" value="1"/>
</dbReference>
<dbReference type="SMART" id="SM00267">
    <property type="entry name" value="GGDEF"/>
    <property type="match status" value="1"/>
</dbReference>
<dbReference type="NCBIfam" id="TIGR00229">
    <property type="entry name" value="sensory_box"/>
    <property type="match status" value="1"/>
</dbReference>
<feature type="domain" description="PAC" evidence="6">
    <location>
        <begin position="378"/>
        <end position="429"/>
    </location>
</feature>
<dbReference type="Pfam" id="PF08447">
    <property type="entry name" value="PAS_3"/>
    <property type="match status" value="1"/>
</dbReference>
<dbReference type="SMART" id="SM00052">
    <property type="entry name" value="EAL"/>
    <property type="match status" value="1"/>
</dbReference>
<name>A0ABV2I8U1_9HYPH</name>
<feature type="domain" description="CHASE" evidence="7">
    <location>
        <begin position="116"/>
        <end position="203"/>
    </location>
</feature>
<dbReference type="SUPFAM" id="SSF141868">
    <property type="entry name" value="EAL domain-like"/>
    <property type="match status" value="1"/>
</dbReference>
<dbReference type="InterPro" id="IPR000700">
    <property type="entry name" value="PAS-assoc_C"/>
</dbReference>
<sequence length="893" mass="98945">MLKPAAWIRKKRFGFIPSDFLALAVIVLVLGSVYVANRQASENYTQNLRLKTSERMAVSTSRLEADLEENLKLVEGLGFALSLEPEIEADRFQRLARRLLSSQDSIVSMALARDLIITMVFPPEENREALGLNYRDHPEQMAAIRQALLKRGPVVDGPVSLVQGGSALLAYYPLYDSEGRDAWGILSAVINLKRLLSDRAITETHPDLIMAVGKNTAGGMIGETLFGPPGIFDGNPVTQTIDLANTQWTIAAIPKAGCQEPFVDSMRRQVMIGTIGLIIIAAVTGIAHLMRVRHRNLMTVRRLSQRMDLALDASKIGVWEMDVETGEAIWDERMYALYGKPPDCGQSPMQIWFERLHPDDVQKERARLEVTIAEEKNFQSRFRIVLDDGSLRHLQVFGDIHTNPDGHTYLVGVNRDITEDVELHENLKQASAEMRRKNAALEEAQKVLRHNALHDALTGLANRRQLGEAFVDSPYGNRKTPTAPPHAVLHIDLDRFKEINDTLGHAAGDAMLRHCSNMLKSIAGTNDFLARVGGDEFTLITHWDGDIERLTRMAQEIIRALGKPLQYGEHQVRISASVGIAWIDEDTTTMRDLLVNAGIALYEAKRMGRNQFVIFDATLRNIAVTNKKVADELLAAIEDDQFEVFYQPQISAHTMELDGVEALVRWHHPTRGQLAPSHFIGTAETTGSIARIDALVLSKASAQFRAWQQSGLHVPHISVNVSAQRLIDPALIKGIAESRLEPGQLCLELLESISFDDQDTSLETSVAAIKAHGVDVEIDDFGTGYASILSLLALSPKRLKIDRQLVFPITTGQSQRRLVASIVEIGRALGIKVIAEGVETAEHVRILRDLGVDTFQGYFFAPPLSADALSRFARKKAWLAHESSAGLKADPGR</sequence>
<dbReference type="Gene3D" id="3.30.70.270">
    <property type="match status" value="1"/>
</dbReference>
<evidence type="ECO:0000259" key="9">
    <source>
        <dbReference type="PROSITE" id="PS50887"/>
    </source>
</evidence>
<dbReference type="PROSITE" id="PS50839">
    <property type="entry name" value="CHASE"/>
    <property type="match status" value="1"/>
</dbReference>
<evidence type="ECO:0000256" key="1">
    <source>
        <dbReference type="ARBA" id="ARBA00004370"/>
    </source>
</evidence>
<dbReference type="Gene3D" id="3.30.450.350">
    <property type="entry name" value="CHASE domain"/>
    <property type="match status" value="1"/>
</dbReference>
<dbReference type="InterPro" id="IPR043128">
    <property type="entry name" value="Rev_trsase/Diguanyl_cyclase"/>
</dbReference>
<comment type="caution">
    <text evidence="10">The sequence shown here is derived from an EMBL/GenBank/DDBJ whole genome shotgun (WGS) entry which is preliminary data.</text>
</comment>
<keyword evidence="4 5" id="KW-0472">Membrane</keyword>
<keyword evidence="2 5" id="KW-0812">Transmembrane</keyword>
<dbReference type="Pfam" id="PF00990">
    <property type="entry name" value="GGDEF"/>
    <property type="match status" value="1"/>
</dbReference>
<dbReference type="NCBIfam" id="TIGR00254">
    <property type="entry name" value="GGDEF"/>
    <property type="match status" value="1"/>
</dbReference>
<dbReference type="PROSITE" id="PS50113">
    <property type="entry name" value="PAC"/>
    <property type="match status" value="1"/>
</dbReference>
<dbReference type="Pfam" id="PF03924">
    <property type="entry name" value="CHASE"/>
    <property type="match status" value="1"/>
</dbReference>
<gene>
    <name evidence="10" type="ORF">ABID12_000599</name>
</gene>
<dbReference type="Gene3D" id="3.30.450.20">
    <property type="entry name" value="PAS domain"/>
    <property type="match status" value="1"/>
</dbReference>
<keyword evidence="11" id="KW-1185">Reference proteome</keyword>
<keyword evidence="3 5" id="KW-1133">Transmembrane helix</keyword>
<dbReference type="RefSeq" id="WP_354433042.1">
    <property type="nucleotide sequence ID" value="NZ_JBEPLY010000002.1"/>
</dbReference>
<dbReference type="InterPro" id="IPR001633">
    <property type="entry name" value="EAL_dom"/>
</dbReference>
<dbReference type="InterPro" id="IPR052155">
    <property type="entry name" value="Biofilm_reg_signaling"/>
</dbReference>
<dbReference type="CDD" id="cd01948">
    <property type="entry name" value="EAL"/>
    <property type="match status" value="1"/>
</dbReference>
<dbReference type="PROSITE" id="PS50883">
    <property type="entry name" value="EAL"/>
    <property type="match status" value="1"/>
</dbReference>
<evidence type="ECO:0000256" key="3">
    <source>
        <dbReference type="ARBA" id="ARBA00022989"/>
    </source>
</evidence>
<dbReference type="InterPro" id="IPR042240">
    <property type="entry name" value="CHASE_sf"/>
</dbReference>
<dbReference type="SUPFAM" id="SSF55785">
    <property type="entry name" value="PYP-like sensor domain (PAS domain)"/>
    <property type="match status" value="1"/>
</dbReference>
<evidence type="ECO:0000256" key="2">
    <source>
        <dbReference type="ARBA" id="ARBA00022692"/>
    </source>
</evidence>
<dbReference type="PANTHER" id="PTHR44757:SF2">
    <property type="entry name" value="BIOFILM ARCHITECTURE MAINTENANCE PROTEIN MBAA"/>
    <property type="match status" value="1"/>
</dbReference>
<organism evidence="10 11">
    <name type="scientific">Martelella mangrovi</name>
    <dbReference type="NCBI Taxonomy" id="1397477"/>
    <lineage>
        <taxon>Bacteria</taxon>
        <taxon>Pseudomonadati</taxon>
        <taxon>Pseudomonadota</taxon>
        <taxon>Alphaproteobacteria</taxon>
        <taxon>Hyphomicrobiales</taxon>
        <taxon>Aurantimonadaceae</taxon>
        <taxon>Martelella</taxon>
    </lineage>
</organism>
<dbReference type="CDD" id="cd01949">
    <property type="entry name" value="GGDEF"/>
    <property type="match status" value="1"/>
</dbReference>
<dbReference type="InterPro" id="IPR013655">
    <property type="entry name" value="PAS_fold_3"/>
</dbReference>
<dbReference type="InterPro" id="IPR000014">
    <property type="entry name" value="PAS"/>
</dbReference>
<dbReference type="InterPro" id="IPR029787">
    <property type="entry name" value="Nucleotide_cyclase"/>
</dbReference>
<dbReference type="InterPro" id="IPR035919">
    <property type="entry name" value="EAL_sf"/>
</dbReference>
<dbReference type="SMART" id="SM01079">
    <property type="entry name" value="CHASE"/>
    <property type="match status" value="1"/>
</dbReference>
<feature type="domain" description="GGDEF" evidence="9">
    <location>
        <begin position="484"/>
        <end position="617"/>
    </location>
</feature>
<evidence type="ECO:0000313" key="10">
    <source>
        <dbReference type="EMBL" id="MET3598672.1"/>
    </source>
</evidence>
<dbReference type="EMBL" id="JBEPLY010000002">
    <property type="protein sequence ID" value="MET3598672.1"/>
    <property type="molecule type" value="Genomic_DNA"/>
</dbReference>
<evidence type="ECO:0000256" key="4">
    <source>
        <dbReference type="ARBA" id="ARBA00023136"/>
    </source>
</evidence>
<feature type="transmembrane region" description="Helical" evidence="5">
    <location>
        <begin position="270"/>
        <end position="292"/>
    </location>
</feature>